<gene>
    <name evidence="3" type="ORF">POSPLADRAFT_1049607</name>
</gene>
<dbReference type="Pfam" id="PF00314">
    <property type="entry name" value="Thaumatin"/>
    <property type="match status" value="1"/>
</dbReference>
<keyword evidence="1" id="KW-1015">Disulfide bond</keyword>
<feature type="disulfide bond" evidence="1">
    <location>
        <begin position="97"/>
        <end position="103"/>
    </location>
</feature>
<feature type="disulfide bond" evidence="1">
    <location>
        <begin position="163"/>
        <end position="180"/>
    </location>
</feature>
<accession>A0A1X6MQE1</accession>
<dbReference type="Proteomes" id="UP000194127">
    <property type="component" value="Unassembled WGS sequence"/>
</dbReference>
<dbReference type="STRING" id="670580.A0A1X6MQE1"/>
<evidence type="ECO:0000256" key="2">
    <source>
        <dbReference type="SAM" id="SignalP"/>
    </source>
</evidence>
<evidence type="ECO:0000313" key="3">
    <source>
        <dbReference type="EMBL" id="OSX58412.1"/>
    </source>
</evidence>
<dbReference type="PIRSF" id="PIRSF002703">
    <property type="entry name" value="Thaumatin"/>
    <property type="match status" value="1"/>
</dbReference>
<protein>
    <recommendedName>
        <fullName evidence="5">Thaumatin-like protein</fullName>
    </recommendedName>
</protein>
<dbReference type="InterPro" id="IPR037176">
    <property type="entry name" value="Osmotin/thaumatin-like_sf"/>
</dbReference>
<dbReference type="AlphaFoldDB" id="A0A1X6MQE1"/>
<evidence type="ECO:0000256" key="1">
    <source>
        <dbReference type="PIRSR" id="PIRSR002703-1"/>
    </source>
</evidence>
<feature type="disulfide bond" evidence="1">
    <location>
        <begin position="150"/>
        <end position="243"/>
    </location>
</feature>
<keyword evidence="2" id="KW-0732">Signal</keyword>
<dbReference type="InterPro" id="IPR001938">
    <property type="entry name" value="Thaumatin"/>
</dbReference>
<dbReference type="OrthoDB" id="430315at2759"/>
<feature type="disulfide bond" evidence="1">
    <location>
        <begin position="184"/>
        <end position="198"/>
    </location>
</feature>
<reference evidence="3 4" key="1">
    <citation type="submission" date="2017-04" db="EMBL/GenBank/DDBJ databases">
        <title>Genome Sequence of the Model Brown-Rot Fungus Postia placenta SB12.</title>
        <authorList>
            <consortium name="DOE Joint Genome Institute"/>
            <person name="Gaskell J."/>
            <person name="Kersten P."/>
            <person name="Larrondo L.F."/>
            <person name="Canessa P."/>
            <person name="Martinez D."/>
            <person name="Hibbett D."/>
            <person name="Schmoll M."/>
            <person name="Kubicek C.P."/>
            <person name="Martinez A.T."/>
            <person name="Yadav J."/>
            <person name="Master E."/>
            <person name="Magnuson J.K."/>
            <person name="James T."/>
            <person name="Yaver D."/>
            <person name="Berka R."/>
            <person name="Labutti K."/>
            <person name="Lipzen A."/>
            <person name="Aerts A."/>
            <person name="Barry K."/>
            <person name="Henrissat B."/>
            <person name="Blanchette R."/>
            <person name="Grigoriev I."/>
            <person name="Cullen D."/>
        </authorList>
    </citation>
    <scope>NUCLEOTIDE SEQUENCE [LARGE SCALE GENOMIC DNA]</scope>
    <source>
        <strain evidence="3 4">MAD-698-R-SB12</strain>
    </source>
</reference>
<evidence type="ECO:0000313" key="4">
    <source>
        <dbReference type="Proteomes" id="UP000194127"/>
    </source>
</evidence>
<feature type="disulfide bond" evidence="1">
    <location>
        <begin position="28"/>
        <end position="256"/>
    </location>
</feature>
<feature type="signal peptide" evidence="2">
    <location>
        <begin position="1"/>
        <end position="19"/>
    </location>
</feature>
<dbReference type="SUPFAM" id="SSF49870">
    <property type="entry name" value="Osmotin, thaumatin-like protein"/>
    <property type="match status" value="1"/>
</dbReference>
<feature type="disulfide bond" evidence="1">
    <location>
        <begin position="155"/>
        <end position="224"/>
    </location>
</feature>
<proteinExistence type="predicted"/>
<feature type="chain" id="PRO_5012846671" description="Thaumatin-like protein" evidence="2">
    <location>
        <begin position="20"/>
        <end position="257"/>
    </location>
</feature>
<dbReference type="Gene3D" id="2.60.110.10">
    <property type="entry name" value="Thaumatin"/>
    <property type="match status" value="1"/>
</dbReference>
<evidence type="ECO:0008006" key="5">
    <source>
        <dbReference type="Google" id="ProtNLM"/>
    </source>
</evidence>
<dbReference type="PROSITE" id="PS51367">
    <property type="entry name" value="THAUMATIN_2"/>
    <property type="match status" value="1"/>
</dbReference>
<organism evidence="3 4">
    <name type="scientific">Postia placenta MAD-698-R-SB12</name>
    <dbReference type="NCBI Taxonomy" id="670580"/>
    <lineage>
        <taxon>Eukaryota</taxon>
        <taxon>Fungi</taxon>
        <taxon>Dikarya</taxon>
        <taxon>Basidiomycota</taxon>
        <taxon>Agaricomycotina</taxon>
        <taxon>Agaricomycetes</taxon>
        <taxon>Polyporales</taxon>
        <taxon>Adustoporiaceae</taxon>
        <taxon>Rhodonia</taxon>
    </lineage>
</organism>
<dbReference type="GeneID" id="36324750"/>
<dbReference type="SMART" id="SM00205">
    <property type="entry name" value="THN"/>
    <property type="match status" value="1"/>
</dbReference>
<feature type="disulfide bond" evidence="1">
    <location>
        <begin position="80"/>
        <end position="92"/>
    </location>
</feature>
<dbReference type="RefSeq" id="XP_024335206.1">
    <property type="nucleotide sequence ID" value="XM_024479800.1"/>
</dbReference>
<keyword evidence="4" id="KW-1185">Reference proteome</keyword>
<name>A0A1X6MQE1_9APHY</name>
<feature type="disulfide bond" evidence="1">
    <location>
        <begin position="199"/>
        <end position="209"/>
    </location>
</feature>
<dbReference type="EMBL" id="KZ110605">
    <property type="protein sequence ID" value="OSX58412.1"/>
    <property type="molecule type" value="Genomic_DNA"/>
</dbReference>
<dbReference type="PANTHER" id="PTHR31048">
    <property type="entry name" value="OS03G0233200 PROTEIN"/>
    <property type="match status" value="1"/>
</dbReference>
<sequence length="257" mass="27409">MKSLYFFKFFATILQRADARTFTVTNRCSYTICWQIFTGPSANKSTPDYSTGWEAQPDASVSFTVPNDWTAGRIWGRTDCNFNNDSASGQTCLTAWCIGGLKCNPTTGTGVPPATVAEWTLNGDDSQDYYDVSLVDGFNLPMQITNNVGCSVAGCTADLNSVCPSVLKGPTNSSGDTLGCQSACDANLSGDTTDSPNCCSGSYSTAATCPPSGVEYYSFFKGNCPDAYAYAYDESSGTALWKCDSSLSADYTLTFCP</sequence>